<keyword evidence="2" id="KW-1185">Reference proteome</keyword>
<name>A0ABP9DFI8_9ACTN</name>
<evidence type="ECO:0000313" key="1">
    <source>
        <dbReference type="EMBL" id="GAA4838272.1"/>
    </source>
</evidence>
<organism evidence="1 2">
    <name type="scientific">Kitasatospora terrestris</name>
    <dbReference type="NCBI Taxonomy" id="258051"/>
    <lineage>
        <taxon>Bacteria</taxon>
        <taxon>Bacillati</taxon>
        <taxon>Actinomycetota</taxon>
        <taxon>Actinomycetes</taxon>
        <taxon>Kitasatosporales</taxon>
        <taxon>Streptomycetaceae</taxon>
        <taxon>Kitasatospora</taxon>
    </lineage>
</organism>
<proteinExistence type="predicted"/>
<dbReference type="EMBL" id="BAABIS010000001">
    <property type="protein sequence ID" value="GAA4838272.1"/>
    <property type="molecule type" value="Genomic_DNA"/>
</dbReference>
<accession>A0ABP9DFI8</accession>
<gene>
    <name evidence="1" type="ORF">GCM10023235_11820</name>
</gene>
<dbReference type="Proteomes" id="UP001501752">
    <property type="component" value="Unassembled WGS sequence"/>
</dbReference>
<reference evidence="2" key="1">
    <citation type="journal article" date="2019" name="Int. J. Syst. Evol. Microbiol.">
        <title>The Global Catalogue of Microorganisms (GCM) 10K type strain sequencing project: providing services to taxonomists for standard genome sequencing and annotation.</title>
        <authorList>
            <consortium name="The Broad Institute Genomics Platform"/>
            <consortium name="The Broad Institute Genome Sequencing Center for Infectious Disease"/>
            <person name="Wu L."/>
            <person name="Ma J."/>
        </authorList>
    </citation>
    <scope>NUCLEOTIDE SEQUENCE [LARGE SCALE GENOMIC DNA]</scope>
    <source>
        <strain evidence="2">JCM 13006</strain>
    </source>
</reference>
<sequence>MEAVMDGQADAREVVDRFFADREALARTGGFGTGDAREVHARRERFARSGRLEEGDEELLRLWAANRAMSAFNNLPSRTGGTAAGGAIDRALDTYRLIERWLDARPPPEDCAPRAEDS</sequence>
<comment type="caution">
    <text evidence="1">The sequence shown here is derived from an EMBL/GenBank/DDBJ whole genome shotgun (WGS) entry which is preliminary data.</text>
</comment>
<evidence type="ECO:0000313" key="2">
    <source>
        <dbReference type="Proteomes" id="UP001501752"/>
    </source>
</evidence>
<protein>
    <submittedName>
        <fullName evidence="1">Uncharacterized protein</fullName>
    </submittedName>
</protein>